<dbReference type="EMBL" id="KP294005">
    <property type="protein sequence ID" value="AKQ63059.1"/>
    <property type="molecule type" value="mRNA"/>
</dbReference>
<dbReference type="SUPFAM" id="SSF81321">
    <property type="entry name" value="Family A G protein-coupled receptor-like"/>
    <property type="match status" value="1"/>
</dbReference>
<keyword evidence="7" id="KW-1015">Disulfide bond</keyword>
<protein>
    <submittedName>
        <fullName evidence="15">Orphan G-protein coupled receptor 54</fullName>
    </submittedName>
</protein>
<feature type="transmembrane region" description="Helical" evidence="13">
    <location>
        <begin position="91"/>
        <end position="115"/>
    </location>
</feature>
<evidence type="ECO:0000256" key="10">
    <source>
        <dbReference type="ARBA" id="ARBA00023224"/>
    </source>
</evidence>
<reference evidence="15" key="1">
    <citation type="journal article" date="2015" name="Cell Rep.">
        <title>Large-Scale Combinatorial Deorphanization of Platynereis Neuropeptide GPCRs.</title>
        <authorList>
            <person name="Bauknecht P.M."/>
            <person name="Jekely G."/>
        </authorList>
    </citation>
    <scope>NUCLEOTIDE SEQUENCE</scope>
</reference>
<feature type="transmembrane region" description="Helical" evidence="13">
    <location>
        <begin position="58"/>
        <end position="79"/>
    </location>
</feature>
<keyword evidence="3 11" id="KW-0812">Transmembrane</keyword>
<feature type="compositionally biased region" description="Acidic residues" evidence="12">
    <location>
        <begin position="445"/>
        <end position="466"/>
    </location>
</feature>
<comment type="subcellular location">
    <subcellularLocation>
        <location evidence="1">Cell membrane</location>
        <topology evidence="1">Multi-pass membrane protein</topology>
    </subcellularLocation>
</comment>
<feature type="transmembrane region" description="Helical" evidence="13">
    <location>
        <begin position="274"/>
        <end position="296"/>
    </location>
</feature>
<sequence length="475" mass="53070">MDTFVATMVSNGSGHVIPDPGELLPANLAVSDYNLTASPTPGAASGGIKYLEQVLVPILWGLIIIVGLLGNGLVVYVMLRYGERQTTNCYIVNLAFTDLAFVLVCVPFTMLHYIYPLWPLGQFMCKFTLYMTYVLVGATCLTLTAMTVDRYFAIVHPIRSLNKRTPRMATIISISIWIVSFITATPFAIYSDVTEEFYCREIFSEAVSRVVLVTVVTTTYIIPLTIIIVCYTFIIRNLLRHSLVTSNNNPPPGSSGGSTTQTNQMRKRRKAIKLVAVVVALFAFLWMPIHIFQLWVKFDKNFPYNFAMYLYKIIAHTLSYASSCVNPFVYSFLSDGFRKALKKAFPVLTGSRASFAVSQVSAPPAASYAMCPTECAPSRAAITRDAMTKMTSAETSPDVSPGQKDLDRQNENQVEFSTKYLKESENGEEMRVLFCKENQSNGDCEINEIEEEEEEEAEDNENEQNDQNEVQSVEC</sequence>
<organism evidence="15">
    <name type="scientific">Platynereis dumerilii</name>
    <name type="common">Dumeril's clam worm</name>
    <dbReference type="NCBI Taxonomy" id="6359"/>
    <lineage>
        <taxon>Eukaryota</taxon>
        <taxon>Metazoa</taxon>
        <taxon>Spiralia</taxon>
        <taxon>Lophotrochozoa</taxon>
        <taxon>Annelida</taxon>
        <taxon>Polychaeta</taxon>
        <taxon>Errantia</taxon>
        <taxon>Phyllodocida</taxon>
        <taxon>Nereididae</taxon>
        <taxon>Platynereis</taxon>
    </lineage>
</organism>
<feature type="transmembrane region" description="Helical" evidence="13">
    <location>
        <begin position="210"/>
        <end position="234"/>
    </location>
</feature>
<evidence type="ECO:0000256" key="3">
    <source>
        <dbReference type="ARBA" id="ARBA00022692"/>
    </source>
</evidence>
<dbReference type="InterPro" id="IPR000276">
    <property type="entry name" value="GPCR_Rhodpsn"/>
</dbReference>
<keyword evidence="2" id="KW-1003">Cell membrane</keyword>
<dbReference type="PANTHER" id="PTHR45695">
    <property type="entry name" value="LEUCOKININ RECEPTOR-RELATED"/>
    <property type="match status" value="1"/>
</dbReference>
<evidence type="ECO:0000256" key="5">
    <source>
        <dbReference type="ARBA" id="ARBA00023040"/>
    </source>
</evidence>
<keyword evidence="5 11" id="KW-0297">G-protein coupled receptor</keyword>
<feature type="transmembrane region" description="Helical" evidence="13">
    <location>
        <begin position="127"/>
        <end position="148"/>
    </location>
</feature>
<dbReference type="AlphaFoldDB" id="A0A0K0PUJ3"/>
<keyword evidence="8 11" id="KW-0675">Receptor</keyword>
<dbReference type="PANTHER" id="PTHR45695:SF23">
    <property type="entry name" value="GALANIN-LIKE G-PROTEIN COUPLED RECEPTOR NPR-9"/>
    <property type="match status" value="1"/>
</dbReference>
<dbReference type="InterPro" id="IPR000405">
    <property type="entry name" value="Galanin_rcpt"/>
</dbReference>
<evidence type="ECO:0000259" key="14">
    <source>
        <dbReference type="PROSITE" id="PS50262"/>
    </source>
</evidence>
<dbReference type="Pfam" id="PF00001">
    <property type="entry name" value="7tm_1"/>
    <property type="match status" value="1"/>
</dbReference>
<feature type="transmembrane region" description="Helical" evidence="13">
    <location>
        <begin position="308"/>
        <end position="333"/>
    </location>
</feature>
<dbReference type="GO" id="GO:0004930">
    <property type="term" value="F:G protein-coupled receptor activity"/>
    <property type="evidence" value="ECO:0007669"/>
    <property type="project" value="UniProtKB-KW"/>
</dbReference>
<dbReference type="PRINTS" id="PR00237">
    <property type="entry name" value="GPCRRHODOPSN"/>
</dbReference>
<evidence type="ECO:0000256" key="12">
    <source>
        <dbReference type="SAM" id="MobiDB-lite"/>
    </source>
</evidence>
<keyword evidence="9" id="KW-0325">Glycoprotein</keyword>
<keyword evidence="4 13" id="KW-1133">Transmembrane helix</keyword>
<name>A0A0K0PUJ3_PLADU</name>
<feature type="region of interest" description="Disordered" evidence="12">
    <location>
        <begin position="389"/>
        <end position="412"/>
    </location>
</feature>
<feature type="transmembrane region" description="Helical" evidence="13">
    <location>
        <begin position="169"/>
        <end position="190"/>
    </location>
</feature>
<keyword evidence="6 13" id="KW-0472">Membrane</keyword>
<feature type="compositionally biased region" description="Polar residues" evidence="12">
    <location>
        <begin position="389"/>
        <end position="398"/>
    </location>
</feature>
<dbReference type="InterPro" id="IPR017452">
    <property type="entry name" value="GPCR_Rhodpsn_7TM"/>
</dbReference>
<evidence type="ECO:0000256" key="9">
    <source>
        <dbReference type="ARBA" id="ARBA00023180"/>
    </source>
</evidence>
<keyword evidence="10 11" id="KW-0807">Transducer</keyword>
<dbReference type="PROSITE" id="PS00237">
    <property type="entry name" value="G_PROTEIN_RECEP_F1_1"/>
    <property type="match status" value="1"/>
</dbReference>
<evidence type="ECO:0000256" key="4">
    <source>
        <dbReference type="ARBA" id="ARBA00022989"/>
    </source>
</evidence>
<evidence type="ECO:0000256" key="13">
    <source>
        <dbReference type="SAM" id="Phobius"/>
    </source>
</evidence>
<feature type="region of interest" description="Disordered" evidence="12">
    <location>
        <begin position="442"/>
        <end position="475"/>
    </location>
</feature>
<dbReference type="Gene3D" id="1.20.1070.10">
    <property type="entry name" value="Rhodopsin 7-helix transmembrane proteins"/>
    <property type="match status" value="1"/>
</dbReference>
<evidence type="ECO:0000256" key="6">
    <source>
        <dbReference type="ARBA" id="ARBA00023136"/>
    </source>
</evidence>
<evidence type="ECO:0000256" key="1">
    <source>
        <dbReference type="ARBA" id="ARBA00004651"/>
    </source>
</evidence>
<accession>A0A0K0PUJ3</accession>
<evidence type="ECO:0000256" key="7">
    <source>
        <dbReference type="ARBA" id="ARBA00023157"/>
    </source>
</evidence>
<dbReference type="PROSITE" id="PS50262">
    <property type="entry name" value="G_PROTEIN_RECEP_F1_2"/>
    <property type="match status" value="1"/>
</dbReference>
<dbReference type="SMART" id="SM01381">
    <property type="entry name" value="7TM_GPCR_Srsx"/>
    <property type="match status" value="1"/>
</dbReference>
<evidence type="ECO:0000256" key="11">
    <source>
        <dbReference type="RuleBase" id="RU000688"/>
    </source>
</evidence>
<proteinExistence type="evidence at transcript level"/>
<dbReference type="PRINTS" id="PR00663">
    <property type="entry name" value="GALANINR"/>
</dbReference>
<feature type="domain" description="G-protein coupled receptors family 1 profile" evidence="14">
    <location>
        <begin position="70"/>
        <end position="330"/>
    </location>
</feature>
<dbReference type="GO" id="GO:0005886">
    <property type="term" value="C:plasma membrane"/>
    <property type="evidence" value="ECO:0007669"/>
    <property type="project" value="UniProtKB-SubCell"/>
</dbReference>
<evidence type="ECO:0000256" key="2">
    <source>
        <dbReference type="ARBA" id="ARBA00022475"/>
    </source>
</evidence>
<comment type="similarity">
    <text evidence="11">Belongs to the G-protein coupled receptor 1 family.</text>
</comment>
<evidence type="ECO:0000256" key="8">
    <source>
        <dbReference type="ARBA" id="ARBA00023170"/>
    </source>
</evidence>
<evidence type="ECO:0000313" key="15">
    <source>
        <dbReference type="EMBL" id="AKQ63059.1"/>
    </source>
</evidence>